<dbReference type="GO" id="GO:0008199">
    <property type="term" value="F:ferric iron binding"/>
    <property type="evidence" value="ECO:0007669"/>
    <property type="project" value="InterPro"/>
</dbReference>
<dbReference type="AlphaFoldDB" id="A0A163KNY9"/>
<dbReference type="PROSITE" id="PS50905">
    <property type="entry name" value="FERRITIN_LIKE"/>
    <property type="match status" value="1"/>
</dbReference>
<dbReference type="Gene3D" id="1.20.1260.10">
    <property type="match status" value="1"/>
</dbReference>
<dbReference type="GO" id="GO:0008198">
    <property type="term" value="F:ferrous iron binding"/>
    <property type="evidence" value="ECO:0007669"/>
    <property type="project" value="TreeGrafter"/>
</dbReference>
<feature type="binding site" evidence="5">
    <location>
        <position position="61"/>
    </location>
    <ligand>
        <name>Fe cation</name>
        <dbReference type="ChEBI" id="CHEBI:24875"/>
        <label>1</label>
    </ligand>
</feature>
<dbReference type="SUPFAM" id="SSF47240">
    <property type="entry name" value="Ferritin-like"/>
    <property type="match status" value="1"/>
</dbReference>
<evidence type="ECO:0000259" key="7">
    <source>
        <dbReference type="PROSITE" id="PS50905"/>
    </source>
</evidence>
<dbReference type="GO" id="GO:0005737">
    <property type="term" value="C:cytoplasm"/>
    <property type="evidence" value="ECO:0007669"/>
    <property type="project" value="TreeGrafter"/>
</dbReference>
<keyword evidence="4 5" id="KW-0408">Iron</keyword>
<feature type="binding site" evidence="5">
    <location>
        <position position="102"/>
    </location>
    <ligand>
        <name>Fe cation</name>
        <dbReference type="ChEBI" id="CHEBI:24875"/>
        <label>1</label>
    </ligand>
</feature>
<evidence type="ECO:0000256" key="1">
    <source>
        <dbReference type="ARBA" id="ARBA00007513"/>
    </source>
</evidence>
<evidence type="ECO:0000256" key="3">
    <source>
        <dbReference type="ARBA" id="ARBA00022723"/>
    </source>
</evidence>
<keyword evidence="3 5" id="KW-0479">Metal-binding</keyword>
<keyword evidence="6" id="KW-0560">Oxidoreductase</keyword>
<dbReference type="GO" id="GO:0006826">
    <property type="term" value="P:iron ion transport"/>
    <property type="evidence" value="ECO:0007669"/>
    <property type="project" value="InterPro"/>
</dbReference>
<dbReference type="InterPro" id="IPR012347">
    <property type="entry name" value="Ferritin-like"/>
</dbReference>
<gene>
    <name evidence="8" type="primary">ABSGL_00398.1 scaffold 496</name>
</gene>
<comment type="catalytic activity">
    <reaction evidence="6">
        <text>4 Fe(2+) + O2 + 4 H(+) = 4 Fe(3+) + 2 H2O</text>
        <dbReference type="Rhea" id="RHEA:11148"/>
        <dbReference type="ChEBI" id="CHEBI:15377"/>
        <dbReference type="ChEBI" id="CHEBI:15378"/>
        <dbReference type="ChEBI" id="CHEBI:15379"/>
        <dbReference type="ChEBI" id="CHEBI:29033"/>
        <dbReference type="ChEBI" id="CHEBI:29034"/>
        <dbReference type="EC" id="1.16.3.1"/>
    </reaction>
</comment>
<evidence type="ECO:0000313" key="8">
    <source>
        <dbReference type="EMBL" id="SAL95099.1"/>
    </source>
</evidence>
<dbReference type="PANTHER" id="PTHR11431">
    <property type="entry name" value="FERRITIN"/>
    <property type="match status" value="1"/>
</dbReference>
<dbReference type="STRING" id="4829.A0A163KNY9"/>
<dbReference type="CDD" id="cd01056">
    <property type="entry name" value="Euk_Ferritin"/>
    <property type="match status" value="1"/>
</dbReference>
<dbReference type="Pfam" id="PF00210">
    <property type="entry name" value="Ferritin"/>
    <property type="match status" value="1"/>
</dbReference>
<dbReference type="InterPro" id="IPR009078">
    <property type="entry name" value="Ferritin-like_SF"/>
</dbReference>
<feature type="binding site" evidence="5">
    <location>
        <position position="23"/>
    </location>
    <ligand>
        <name>Fe cation</name>
        <dbReference type="ChEBI" id="CHEBI:24875"/>
        <label>1</label>
    </ligand>
</feature>
<dbReference type="GO" id="GO:0006879">
    <property type="term" value="P:intracellular iron ion homeostasis"/>
    <property type="evidence" value="ECO:0007669"/>
    <property type="project" value="UniProtKB-KW"/>
</dbReference>
<organism evidence="8">
    <name type="scientific">Absidia glauca</name>
    <name type="common">Pin mould</name>
    <dbReference type="NCBI Taxonomy" id="4829"/>
    <lineage>
        <taxon>Eukaryota</taxon>
        <taxon>Fungi</taxon>
        <taxon>Fungi incertae sedis</taxon>
        <taxon>Mucoromycota</taxon>
        <taxon>Mucoromycotina</taxon>
        <taxon>Mucoromycetes</taxon>
        <taxon>Mucorales</taxon>
        <taxon>Cunninghamellaceae</taxon>
        <taxon>Absidia</taxon>
    </lineage>
</organism>
<feature type="binding site" evidence="5">
    <location>
        <position position="58"/>
    </location>
    <ligand>
        <name>Fe cation</name>
        <dbReference type="ChEBI" id="CHEBI:24875"/>
        <label>1</label>
    </ligand>
</feature>
<dbReference type="FunFam" id="1.20.1260.10:FF:000002">
    <property type="entry name" value="Ferritin, mitochondrial"/>
    <property type="match status" value="1"/>
</dbReference>
<feature type="domain" description="Ferritin-like diiron" evidence="7">
    <location>
        <begin position="6"/>
        <end position="154"/>
    </location>
</feature>
<dbReference type="PANTHER" id="PTHR11431:SF75">
    <property type="entry name" value="FERRITIN"/>
    <property type="match status" value="1"/>
</dbReference>
<dbReference type="OrthoDB" id="186462at2759"/>
<dbReference type="Proteomes" id="UP000078561">
    <property type="component" value="Unassembled WGS sequence"/>
</dbReference>
<dbReference type="InterPro" id="IPR009040">
    <property type="entry name" value="Ferritin-like_diiron"/>
</dbReference>
<name>A0A163KNY9_ABSGL</name>
<evidence type="ECO:0000256" key="4">
    <source>
        <dbReference type="ARBA" id="ARBA00023004"/>
    </source>
</evidence>
<sequence>MSIAKQNFATSSEDSINQQINMELQASQVYLSMAGWAQHTSVALPGLEKYFRESAHEEREHAQHLIDYLNMRGGRVILRALQAPESDWKSAKNAVEAALQLEKDVNSSLLTLHKMGDSNADPNFCDFNESRFLDEQVQGIKTLSDMVGQLNHVGEGT</sequence>
<proteinExistence type="inferred from homology"/>
<keyword evidence="2 6" id="KW-0409">Iron storage</keyword>
<dbReference type="InParanoid" id="A0A163KNY9"/>
<comment type="similarity">
    <text evidence="1 6">Belongs to the ferritin family.</text>
</comment>
<feature type="binding site" evidence="5">
    <location>
        <position position="136"/>
    </location>
    <ligand>
        <name>Fe cation</name>
        <dbReference type="ChEBI" id="CHEBI:24875"/>
        <label>1</label>
    </ligand>
</feature>
<comment type="function">
    <text evidence="6">Stores iron in a soluble, non-toxic, readily available form. Important for iron homeostasis. Iron is taken up in the ferrous form and deposited as ferric hydroxides after oxidation.</text>
</comment>
<keyword evidence="9" id="KW-1185">Reference proteome</keyword>
<evidence type="ECO:0000256" key="6">
    <source>
        <dbReference type="RuleBase" id="RU361145"/>
    </source>
</evidence>
<reference evidence="8" key="1">
    <citation type="submission" date="2016-04" db="EMBL/GenBank/DDBJ databases">
        <authorList>
            <person name="Evans L.H."/>
            <person name="Alamgir A."/>
            <person name="Owens N."/>
            <person name="Weber N.D."/>
            <person name="Virtaneva K."/>
            <person name="Barbian K."/>
            <person name="Babar A."/>
            <person name="Rosenke K."/>
        </authorList>
    </citation>
    <scope>NUCLEOTIDE SEQUENCE [LARGE SCALE GENOMIC DNA]</scope>
    <source>
        <strain evidence="8">CBS 101.48</strain>
    </source>
</reference>
<evidence type="ECO:0000256" key="2">
    <source>
        <dbReference type="ARBA" id="ARBA00022434"/>
    </source>
</evidence>
<dbReference type="InterPro" id="IPR008331">
    <property type="entry name" value="Ferritin_DPS_dom"/>
</dbReference>
<dbReference type="InterPro" id="IPR001519">
    <property type="entry name" value="Ferritin"/>
</dbReference>
<dbReference type="EC" id="1.16.3.1" evidence="6"/>
<dbReference type="GO" id="GO:0004322">
    <property type="term" value="F:ferroxidase activity"/>
    <property type="evidence" value="ECO:0007669"/>
    <property type="project" value="UniProtKB-EC"/>
</dbReference>
<accession>A0A163KNY9</accession>
<dbReference type="EMBL" id="LT550139">
    <property type="protein sequence ID" value="SAL95099.1"/>
    <property type="molecule type" value="Genomic_DNA"/>
</dbReference>
<evidence type="ECO:0000313" key="9">
    <source>
        <dbReference type="Proteomes" id="UP000078561"/>
    </source>
</evidence>
<protein>
    <recommendedName>
        <fullName evidence="6">Ferritin</fullName>
        <ecNumber evidence="6">1.16.3.1</ecNumber>
    </recommendedName>
</protein>
<evidence type="ECO:0000256" key="5">
    <source>
        <dbReference type="PIRSR" id="PIRSR601519-1"/>
    </source>
</evidence>